<accession>A0ABN5WU15</accession>
<gene>
    <name evidence="2" type="ORF">HORIV_03330</name>
</gene>
<protein>
    <recommendedName>
        <fullName evidence="1">Glycosyltransferase subfamily 4-like N-terminal domain-containing protein</fullName>
    </recommendedName>
</protein>
<evidence type="ECO:0000259" key="1">
    <source>
        <dbReference type="Pfam" id="PF13579"/>
    </source>
</evidence>
<dbReference type="InterPro" id="IPR028098">
    <property type="entry name" value="Glyco_trans_4-like_N"/>
</dbReference>
<proteinExistence type="predicted"/>
<keyword evidence="3" id="KW-1185">Reference proteome</keyword>
<feature type="domain" description="Glycosyltransferase subfamily 4-like N-terminal" evidence="1">
    <location>
        <begin position="18"/>
        <end position="76"/>
    </location>
</feature>
<sequence>MIRPRPRSAGNATGINRELQVQRFALPGYTDVQVGLVRPATLRRFWRQHRPDIIYVATQGPLGWAARQAARQLNIPPGSRLAHQLRPLL</sequence>
<evidence type="ECO:0000313" key="2">
    <source>
        <dbReference type="EMBL" id="BBI47912.1"/>
    </source>
</evidence>
<evidence type="ECO:0000313" key="3">
    <source>
        <dbReference type="Proteomes" id="UP000289555"/>
    </source>
</evidence>
<organism evidence="2 3">
    <name type="scientific">Vreelandella olivaria</name>
    <dbReference type="NCBI Taxonomy" id="390919"/>
    <lineage>
        <taxon>Bacteria</taxon>
        <taxon>Pseudomonadati</taxon>
        <taxon>Pseudomonadota</taxon>
        <taxon>Gammaproteobacteria</taxon>
        <taxon>Oceanospirillales</taxon>
        <taxon>Halomonadaceae</taxon>
        <taxon>Vreelandella</taxon>
    </lineage>
</organism>
<dbReference type="Pfam" id="PF13579">
    <property type="entry name" value="Glyco_trans_4_4"/>
    <property type="match status" value="1"/>
</dbReference>
<dbReference type="Proteomes" id="UP000289555">
    <property type="component" value="Chromosome"/>
</dbReference>
<dbReference type="SUPFAM" id="SSF53756">
    <property type="entry name" value="UDP-Glycosyltransferase/glycogen phosphorylase"/>
    <property type="match status" value="1"/>
</dbReference>
<reference evidence="3" key="1">
    <citation type="journal article" date="2019" name="Microbiol. Resour. Announc.">
        <title>Complete Genome Sequence of Halomonas olivaria, a Moderately Halophilic Bacterium Isolated from Olive Processing Effluents, Obtained by Nanopore Sequencing.</title>
        <authorList>
            <person name="Nagata S."/>
            <person name="Ii K.M."/>
            <person name="Tsukimi T."/>
            <person name="Miura M.C."/>
            <person name="Galipon J."/>
            <person name="Arakawa K."/>
        </authorList>
    </citation>
    <scope>NUCLEOTIDE SEQUENCE [LARGE SCALE GENOMIC DNA]</scope>
    <source>
        <strain evidence="3">TYRC17</strain>
    </source>
</reference>
<name>A0ABN5WU15_9GAMM</name>
<dbReference type="EMBL" id="AP019416">
    <property type="protein sequence ID" value="BBI47912.1"/>
    <property type="molecule type" value="Genomic_DNA"/>
</dbReference>